<evidence type="ECO:0000313" key="3">
    <source>
        <dbReference type="Proteomes" id="UP000646053"/>
    </source>
</evidence>
<protein>
    <submittedName>
        <fullName evidence="2">HNH endonuclease</fullName>
    </submittedName>
</protein>
<keyword evidence="1" id="KW-1133">Transmembrane helix</keyword>
<dbReference type="EMBL" id="WVIE01000009">
    <property type="protein sequence ID" value="NDJ17554.1"/>
    <property type="molecule type" value="Genomic_DNA"/>
</dbReference>
<keyword evidence="2" id="KW-0255">Endonuclease</keyword>
<evidence type="ECO:0000256" key="1">
    <source>
        <dbReference type="SAM" id="Phobius"/>
    </source>
</evidence>
<organism evidence="2 3">
    <name type="scientific">Myxacorys almedinensis A</name>
    <dbReference type="NCBI Taxonomy" id="2690445"/>
    <lineage>
        <taxon>Bacteria</taxon>
        <taxon>Bacillati</taxon>
        <taxon>Cyanobacteriota</taxon>
        <taxon>Cyanophyceae</taxon>
        <taxon>Leptolyngbyales</taxon>
        <taxon>Leptolyngbyaceae</taxon>
        <taxon>Myxacorys</taxon>
        <taxon>Myxacorys almedinensis</taxon>
    </lineage>
</organism>
<feature type="transmembrane region" description="Helical" evidence="1">
    <location>
        <begin position="211"/>
        <end position="236"/>
    </location>
</feature>
<keyword evidence="2" id="KW-0378">Hydrolase</keyword>
<proteinExistence type="predicted"/>
<keyword evidence="1" id="KW-0812">Transmembrane</keyword>
<sequence length="343" mass="36709">MDFLHESKKLLQAAQNAAQETAQKAGEAIDAATEITTDFVTSGTQTIEQWTQDSSAVINQTAQQASNTAASLGATGAHLATALAALPQTVEELAREMPKIAQRLKSAGVRSTDLPRSDAEIMKLFDKIPATSKFGRDPQTTIRQFLSDKHGSHIIPHSQGGSNAANNIVWEVGIDNIRRSAQAMTSGEQVYIRIYNAVDSIVRNAGAIAPMGITVTFTATLTQVIVTAIAYSLDLYRGDMTIEEYQQLILETAKSVGLSTPIFFLVFIAVLALFPEFAVLLSAPAVVAGFNALLGLSVATPIIQSLTRHTEAGGFGEEASSQYNQLKSSLQGQIDDWVQSSSH</sequence>
<keyword evidence="1" id="KW-0472">Membrane</keyword>
<feature type="transmembrane region" description="Helical" evidence="1">
    <location>
        <begin position="280"/>
        <end position="299"/>
    </location>
</feature>
<evidence type="ECO:0000313" key="2">
    <source>
        <dbReference type="EMBL" id="NDJ17554.1"/>
    </source>
</evidence>
<feature type="transmembrane region" description="Helical" evidence="1">
    <location>
        <begin position="256"/>
        <end position="274"/>
    </location>
</feature>
<reference evidence="2" key="1">
    <citation type="submission" date="2019-12" db="EMBL/GenBank/DDBJ databases">
        <title>High-Quality draft genome sequences of three cyanobacteria isolated from the limestone walls of the Old Cathedral of Coimbra.</title>
        <authorList>
            <person name="Tiago I."/>
            <person name="Soares F."/>
            <person name="Portugal A."/>
        </authorList>
    </citation>
    <scope>NUCLEOTIDE SEQUENCE</scope>
    <source>
        <strain evidence="2">A</strain>
    </source>
</reference>
<name>A0A8J8CIB1_9CYAN</name>
<dbReference type="Proteomes" id="UP000646053">
    <property type="component" value="Unassembled WGS sequence"/>
</dbReference>
<gene>
    <name evidence="2" type="ORF">GS601_09670</name>
</gene>
<keyword evidence="3" id="KW-1185">Reference proteome</keyword>
<dbReference type="GO" id="GO:0004519">
    <property type="term" value="F:endonuclease activity"/>
    <property type="evidence" value="ECO:0007669"/>
    <property type="project" value="UniProtKB-KW"/>
</dbReference>
<keyword evidence="2" id="KW-0540">Nuclease</keyword>
<dbReference type="AlphaFoldDB" id="A0A8J8CIB1"/>
<accession>A0A8J8CIB1</accession>
<dbReference type="RefSeq" id="WP_162423070.1">
    <property type="nucleotide sequence ID" value="NZ_WVIE01000009.1"/>
</dbReference>
<comment type="caution">
    <text evidence="2">The sequence shown here is derived from an EMBL/GenBank/DDBJ whole genome shotgun (WGS) entry which is preliminary data.</text>
</comment>